<feature type="region of interest" description="Disordered" evidence="1">
    <location>
        <begin position="429"/>
        <end position="453"/>
    </location>
</feature>
<dbReference type="AlphaFoldDB" id="A0A6S7FX72"/>
<feature type="region of interest" description="Disordered" evidence="1">
    <location>
        <begin position="228"/>
        <end position="253"/>
    </location>
</feature>
<keyword evidence="4" id="KW-1185">Reference proteome</keyword>
<feature type="signal peptide" evidence="2">
    <location>
        <begin position="1"/>
        <end position="17"/>
    </location>
</feature>
<protein>
    <submittedName>
        <fullName evidence="3">Uncharacterized protein</fullName>
    </submittedName>
</protein>
<dbReference type="OrthoDB" id="10587849at2759"/>
<name>A0A6S7FX72_PARCT</name>
<feature type="compositionally biased region" description="Basic and acidic residues" evidence="1">
    <location>
        <begin position="436"/>
        <end position="445"/>
    </location>
</feature>
<evidence type="ECO:0000256" key="1">
    <source>
        <dbReference type="SAM" id="MobiDB-lite"/>
    </source>
</evidence>
<sequence length="476" mass="54501">NIMLIYLVSACLHVCMSARHPNLSQSACLHVCMSACLSHSLCQKIVMCEHDKWDNGNRIRTPKGGRWNLAGFASNILDKRPEAIVACKDFENKTPTQAFTPANRACKRLKEEMLLLCHFLHRINCQHFFSAWQLIVLIYVIVLVRCKIFLFAVDKLCRLENRLERLHLEQVFKGLRRRSMRRAIKIAGKLQPEDIEIHKSRKTLKLGALPTFNLPKKSLQTYSRARVTRRSTTENGHPDGIQNDGCSSTNTHENTISDMQPLYTNLDDFKLHISSLKLVGWTVSQNKENVTFAWFDGVHHIAKFQVIVDCSLGFSISVYGWFIPDDHPIYLQHKRSVRFTTAYSLLSNVIKYSVCSGLGNVEENEVNDPVHEKSKFMRHSVQKIVEPLDYDGSPIPLVTIYKRHEFCFVLCQTVQCCACKNADDKKSRSASRQSRKILEPVKDRAPLSTTSQPRLAISLKAKRMECKALKNQLEEM</sequence>
<reference evidence="3" key="1">
    <citation type="submission" date="2020-04" db="EMBL/GenBank/DDBJ databases">
        <authorList>
            <person name="Alioto T."/>
            <person name="Alioto T."/>
            <person name="Gomez Garrido J."/>
        </authorList>
    </citation>
    <scope>NUCLEOTIDE SEQUENCE</scope>
    <source>
        <strain evidence="3">A484AB</strain>
    </source>
</reference>
<dbReference type="EMBL" id="CACRXK020000308">
    <property type="protein sequence ID" value="CAB3980632.1"/>
    <property type="molecule type" value="Genomic_DNA"/>
</dbReference>
<evidence type="ECO:0000256" key="2">
    <source>
        <dbReference type="SAM" id="SignalP"/>
    </source>
</evidence>
<evidence type="ECO:0000313" key="4">
    <source>
        <dbReference type="Proteomes" id="UP001152795"/>
    </source>
</evidence>
<organism evidence="3 4">
    <name type="scientific">Paramuricea clavata</name>
    <name type="common">Red gorgonian</name>
    <name type="synonym">Violescent sea-whip</name>
    <dbReference type="NCBI Taxonomy" id="317549"/>
    <lineage>
        <taxon>Eukaryota</taxon>
        <taxon>Metazoa</taxon>
        <taxon>Cnidaria</taxon>
        <taxon>Anthozoa</taxon>
        <taxon>Octocorallia</taxon>
        <taxon>Malacalcyonacea</taxon>
        <taxon>Plexauridae</taxon>
        <taxon>Paramuricea</taxon>
    </lineage>
</organism>
<proteinExistence type="predicted"/>
<feature type="compositionally biased region" description="Polar residues" evidence="1">
    <location>
        <begin position="244"/>
        <end position="253"/>
    </location>
</feature>
<evidence type="ECO:0000313" key="3">
    <source>
        <dbReference type="EMBL" id="CAB3980632.1"/>
    </source>
</evidence>
<feature type="chain" id="PRO_5043826086" evidence="2">
    <location>
        <begin position="18"/>
        <end position="476"/>
    </location>
</feature>
<gene>
    <name evidence="3" type="ORF">PACLA_8A024134</name>
</gene>
<comment type="caution">
    <text evidence="3">The sequence shown here is derived from an EMBL/GenBank/DDBJ whole genome shotgun (WGS) entry which is preliminary data.</text>
</comment>
<dbReference type="Proteomes" id="UP001152795">
    <property type="component" value="Unassembled WGS sequence"/>
</dbReference>
<keyword evidence="2" id="KW-0732">Signal</keyword>
<accession>A0A6S7FX72</accession>
<feature type="non-terminal residue" evidence="3">
    <location>
        <position position="476"/>
    </location>
</feature>